<dbReference type="RefSeq" id="WP_265765835.1">
    <property type="nucleotide sequence ID" value="NZ_JAGGJA010000005.1"/>
</dbReference>
<dbReference type="CDD" id="cd06578">
    <property type="entry name" value="HemD"/>
    <property type="match status" value="1"/>
</dbReference>
<dbReference type="Pfam" id="PF02602">
    <property type="entry name" value="HEM4"/>
    <property type="match status" value="1"/>
</dbReference>
<evidence type="ECO:0000313" key="3">
    <source>
        <dbReference type="Proteomes" id="UP001207918"/>
    </source>
</evidence>
<proteinExistence type="predicted"/>
<gene>
    <name evidence="2" type="ORF">J6I44_09455</name>
</gene>
<dbReference type="Gene3D" id="3.40.50.10090">
    <property type="match status" value="2"/>
</dbReference>
<comment type="caution">
    <text evidence="2">The sequence shown here is derived from an EMBL/GenBank/DDBJ whole genome shotgun (WGS) entry which is preliminary data.</text>
</comment>
<dbReference type="InterPro" id="IPR036108">
    <property type="entry name" value="4pyrrol_syn_uPrphyn_synt_sf"/>
</dbReference>
<dbReference type="InterPro" id="IPR003754">
    <property type="entry name" value="4pyrrol_synth_uPrphyn_synth"/>
</dbReference>
<dbReference type="Proteomes" id="UP001207918">
    <property type="component" value="Unassembled WGS sequence"/>
</dbReference>
<dbReference type="EMBL" id="JAGGJA010000005">
    <property type="protein sequence ID" value="MCW9707083.1"/>
    <property type="molecule type" value="Genomic_DNA"/>
</dbReference>
<accession>A0ABT3PMS2</accession>
<dbReference type="SUPFAM" id="SSF69618">
    <property type="entry name" value="HemD-like"/>
    <property type="match status" value="1"/>
</dbReference>
<evidence type="ECO:0000313" key="2">
    <source>
        <dbReference type="EMBL" id="MCW9707083.1"/>
    </source>
</evidence>
<protein>
    <submittedName>
        <fullName evidence="2">Uroporphyrinogen-III synthase</fullName>
    </submittedName>
</protein>
<name>A0ABT3PMS2_9BACT</name>
<sequence>MSLSVLLTAAVEDTEWFRAELQQQDVSLLHCPLEQYEALVKGSTISDTLNNLDQFENIVHGSKRNARFFIEKVKELDQLEVAREQLNLALNQQAADYLEQQGIPAIHPQAEGKAINLMEFMLRVRRLGETLYPCGDKTSEDLPGFLQELDIPVQELVLFTLEGPEEKDLQNYQKQLGENGPEVIIFHSRRSVNRILAAFSNLNYEQAHIIAGDQAVSDKLKQQEIEVDAQAKGSWGSILEELISL</sequence>
<reference evidence="2 3" key="1">
    <citation type="submission" date="2021-03" db="EMBL/GenBank/DDBJ databases">
        <title>Aliifodinibius sp. nov., a new bacterium isolated from saline soil.</title>
        <authorList>
            <person name="Galisteo C."/>
            <person name="De La Haba R."/>
            <person name="Sanchez-Porro C."/>
            <person name="Ventosa A."/>
        </authorList>
    </citation>
    <scope>NUCLEOTIDE SEQUENCE [LARGE SCALE GENOMIC DNA]</scope>
    <source>
        <strain evidence="2 3">1BSP15-2V2</strain>
    </source>
</reference>
<keyword evidence="3" id="KW-1185">Reference proteome</keyword>
<feature type="domain" description="Tetrapyrrole biosynthesis uroporphyrinogen III synthase" evidence="1">
    <location>
        <begin position="18"/>
        <end position="232"/>
    </location>
</feature>
<organism evidence="2 3">
    <name type="scientific">Fodinibius salsisoli</name>
    <dbReference type="NCBI Taxonomy" id="2820877"/>
    <lineage>
        <taxon>Bacteria</taxon>
        <taxon>Pseudomonadati</taxon>
        <taxon>Balneolota</taxon>
        <taxon>Balneolia</taxon>
        <taxon>Balneolales</taxon>
        <taxon>Balneolaceae</taxon>
        <taxon>Fodinibius</taxon>
    </lineage>
</organism>
<evidence type="ECO:0000259" key="1">
    <source>
        <dbReference type="Pfam" id="PF02602"/>
    </source>
</evidence>